<evidence type="ECO:0000313" key="5">
    <source>
        <dbReference type="Proteomes" id="UP001372834"/>
    </source>
</evidence>
<gene>
    <name evidence="4" type="ORF">RUM43_004107</name>
</gene>
<evidence type="ECO:0000256" key="1">
    <source>
        <dbReference type="PROSITE-ProRule" id="PRU00047"/>
    </source>
</evidence>
<dbReference type="GO" id="GO:0003676">
    <property type="term" value="F:nucleic acid binding"/>
    <property type="evidence" value="ECO:0007669"/>
    <property type="project" value="InterPro"/>
</dbReference>
<reference evidence="4 5" key="1">
    <citation type="submission" date="2023-10" db="EMBL/GenBank/DDBJ databases">
        <title>Genomes of two closely related lineages of the louse Polyplax serrata with different host specificities.</title>
        <authorList>
            <person name="Martinu J."/>
            <person name="Tarabai H."/>
            <person name="Stefka J."/>
            <person name="Hypsa V."/>
        </authorList>
    </citation>
    <scope>NUCLEOTIDE SEQUENCE [LARGE SCALE GENOMIC DNA]</scope>
    <source>
        <strain evidence="4">HR10_N</strain>
    </source>
</reference>
<name>A0AAN8SB41_POLSC</name>
<proteinExistence type="predicted"/>
<dbReference type="EMBL" id="JAWJWE010000002">
    <property type="protein sequence ID" value="KAK6642605.1"/>
    <property type="molecule type" value="Genomic_DNA"/>
</dbReference>
<dbReference type="InterPro" id="IPR001878">
    <property type="entry name" value="Znf_CCHC"/>
</dbReference>
<dbReference type="InterPro" id="IPR036875">
    <property type="entry name" value="Znf_CCHC_sf"/>
</dbReference>
<feature type="compositionally biased region" description="Polar residues" evidence="2">
    <location>
        <begin position="13"/>
        <end position="33"/>
    </location>
</feature>
<evidence type="ECO:0000256" key="2">
    <source>
        <dbReference type="SAM" id="MobiDB-lite"/>
    </source>
</evidence>
<dbReference type="AlphaFoldDB" id="A0AAN8SB41"/>
<dbReference type="Proteomes" id="UP001372834">
    <property type="component" value="Unassembled WGS sequence"/>
</dbReference>
<accession>A0AAN8SB41</accession>
<dbReference type="Gene3D" id="4.10.60.10">
    <property type="entry name" value="Zinc finger, CCHC-type"/>
    <property type="match status" value="1"/>
</dbReference>
<feature type="region of interest" description="Disordered" evidence="2">
    <location>
        <begin position="1"/>
        <end position="33"/>
    </location>
</feature>
<keyword evidence="1" id="KW-0479">Metal-binding</keyword>
<keyword evidence="1" id="KW-0862">Zinc</keyword>
<dbReference type="GO" id="GO:0008270">
    <property type="term" value="F:zinc ion binding"/>
    <property type="evidence" value="ECO:0007669"/>
    <property type="project" value="UniProtKB-KW"/>
</dbReference>
<dbReference type="Pfam" id="PF00098">
    <property type="entry name" value="zf-CCHC"/>
    <property type="match status" value="1"/>
</dbReference>
<dbReference type="PROSITE" id="PS50158">
    <property type="entry name" value="ZF_CCHC"/>
    <property type="match status" value="1"/>
</dbReference>
<protein>
    <recommendedName>
        <fullName evidence="3">CCHC-type domain-containing protein</fullName>
    </recommendedName>
</protein>
<dbReference type="SMART" id="SM00343">
    <property type="entry name" value="ZnF_C2HC"/>
    <property type="match status" value="1"/>
</dbReference>
<feature type="domain" description="CCHC-type" evidence="3">
    <location>
        <begin position="265"/>
        <end position="281"/>
    </location>
</feature>
<sequence>MDLGQSLPGRGNPSLTSEEGMSQRQISATEANVTDNECEKTLQSVFCEVMKKKISVENRKTMMDIISTFKSVNNSTRISDVFFPTFDPDKSVGVKEWVELISRTQKEYNLKDHEVRLKAASVLKGRAQTWAEDCLLRTTTWEEMKNDMLQTFEPECRFFMDVLKFRRYSLSEAETLSEYLSNTWKMYTRIMSTEINDANAVEFVIGSIDDDILRLELLNTKSRTVPELISMAKTIGKRKRINTGEGRSMNRRLRTSSAGGDSIMKCYSCGQPGHRMAICPQNKKTQHRADEPKRQECSFCRTAGHTIETCFRRINTTTKDVNSCQKGTGKSVTNTCEQHQNLGFRLNWPCRRG</sequence>
<comment type="caution">
    <text evidence="4">The sequence shown here is derived from an EMBL/GenBank/DDBJ whole genome shotgun (WGS) entry which is preliminary data.</text>
</comment>
<dbReference type="SUPFAM" id="SSF57756">
    <property type="entry name" value="Retrovirus zinc finger-like domains"/>
    <property type="match status" value="1"/>
</dbReference>
<evidence type="ECO:0000313" key="4">
    <source>
        <dbReference type="EMBL" id="KAK6642605.1"/>
    </source>
</evidence>
<keyword evidence="1" id="KW-0863">Zinc-finger</keyword>
<organism evidence="4 5">
    <name type="scientific">Polyplax serrata</name>
    <name type="common">Common mouse louse</name>
    <dbReference type="NCBI Taxonomy" id="468196"/>
    <lineage>
        <taxon>Eukaryota</taxon>
        <taxon>Metazoa</taxon>
        <taxon>Ecdysozoa</taxon>
        <taxon>Arthropoda</taxon>
        <taxon>Hexapoda</taxon>
        <taxon>Insecta</taxon>
        <taxon>Pterygota</taxon>
        <taxon>Neoptera</taxon>
        <taxon>Paraneoptera</taxon>
        <taxon>Psocodea</taxon>
        <taxon>Troctomorpha</taxon>
        <taxon>Phthiraptera</taxon>
        <taxon>Anoplura</taxon>
        <taxon>Polyplacidae</taxon>
        <taxon>Polyplax</taxon>
    </lineage>
</organism>
<evidence type="ECO:0000259" key="3">
    <source>
        <dbReference type="PROSITE" id="PS50158"/>
    </source>
</evidence>